<evidence type="ECO:0000259" key="6">
    <source>
        <dbReference type="Pfam" id="PF13649"/>
    </source>
</evidence>
<dbReference type="SUPFAM" id="SSF53335">
    <property type="entry name" value="S-adenosyl-L-methionine-dependent methyltransferases"/>
    <property type="match status" value="1"/>
</dbReference>
<keyword evidence="1 4" id="KW-0489">Methyltransferase</keyword>
<feature type="domain" description="Methyltransferase" evidence="6">
    <location>
        <begin position="157"/>
        <end position="253"/>
    </location>
</feature>
<dbReference type="Pfam" id="PF13649">
    <property type="entry name" value="Methyltransf_25"/>
    <property type="match status" value="1"/>
</dbReference>
<dbReference type="Gene3D" id="2.70.160.11">
    <property type="entry name" value="Hnrnp arginine n-methyltransferase1"/>
    <property type="match status" value="1"/>
</dbReference>
<feature type="compositionally biased region" description="Basic residues" evidence="5">
    <location>
        <begin position="20"/>
        <end position="37"/>
    </location>
</feature>
<evidence type="ECO:0000313" key="8">
    <source>
        <dbReference type="EMBL" id="CAD8524639.1"/>
    </source>
</evidence>
<dbReference type="InterPro" id="IPR055135">
    <property type="entry name" value="PRMT_dom"/>
</dbReference>
<dbReference type="GO" id="GO:0016274">
    <property type="term" value="F:protein-arginine N-methyltransferase activity"/>
    <property type="evidence" value="ECO:0007669"/>
    <property type="project" value="InterPro"/>
</dbReference>
<dbReference type="InterPro" id="IPR041698">
    <property type="entry name" value="Methyltransf_25"/>
</dbReference>
<evidence type="ECO:0000256" key="4">
    <source>
        <dbReference type="PROSITE-ProRule" id="PRU01015"/>
    </source>
</evidence>
<evidence type="ECO:0000259" key="7">
    <source>
        <dbReference type="Pfam" id="PF22528"/>
    </source>
</evidence>
<evidence type="ECO:0008006" key="9">
    <source>
        <dbReference type="Google" id="ProtNLM"/>
    </source>
</evidence>
<accession>A0A7S0NP07</accession>
<protein>
    <recommendedName>
        <fullName evidence="9">Protein arginine methyltransferase</fullName>
    </recommendedName>
</protein>
<gene>
    <name evidence="8" type="ORF">MCOM1403_LOCUS10893</name>
</gene>
<dbReference type="AlphaFoldDB" id="A0A7S0NP07"/>
<dbReference type="Pfam" id="PF22528">
    <property type="entry name" value="PRMT_C"/>
    <property type="match status" value="1"/>
</dbReference>
<dbReference type="GO" id="GO:0032259">
    <property type="term" value="P:methylation"/>
    <property type="evidence" value="ECO:0007669"/>
    <property type="project" value="UniProtKB-KW"/>
</dbReference>
<dbReference type="GO" id="GO:0042054">
    <property type="term" value="F:histone methyltransferase activity"/>
    <property type="evidence" value="ECO:0007669"/>
    <property type="project" value="TreeGrafter"/>
</dbReference>
<dbReference type="EMBL" id="HBEQ01013529">
    <property type="protein sequence ID" value="CAD8524639.1"/>
    <property type="molecule type" value="Transcribed_RNA"/>
</dbReference>
<dbReference type="PANTHER" id="PTHR11006:SF4">
    <property type="entry name" value="PROTEIN ARGININE N-METHYLTRANSFERASE 7"/>
    <property type="match status" value="1"/>
</dbReference>
<feature type="region of interest" description="Disordered" evidence="5">
    <location>
        <begin position="1"/>
        <end position="75"/>
    </location>
</feature>
<evidence type="ECO:0000256" key="1">
    <source>
        <dbReference type="ARBA" id="ARBA00022603"/>
    </source>
</evidence>
<proteinExistence type="predicted"/>
<evidence type="ECO:0000256" key="3">
    <source>
        <dbReference type="ARBA" id="ARBA00022691"/>
    </source>
</evidence>
<evidence type="ECO:0000256" key="5">
    <source>
        <dbReference type="SAM" id="MobiDB-lite"/>
    </source>
</evidence>
<dbReference type="PROSITE" id="PS51678">
    <property type="entry name" value="SAM_MT_PRMT"/>
    <property type="match status" value="1"/>
</dbReference>
<dbReference type="PANTHER" id="PTHR11006">
    <property type="entry name" value="PROTEIN ARGININE N-METHYLTRANSFERASE"/>
    <property type="match status" value="1"/>
</dbReference>
<sequence>MASLGGHARFATRATIAAPSRRRHASARLAHPVRRPTARSSRVARPGPDPRGLCVSRPAAAASDDRAPAAAQDDGPDVVFEFDDFDDDEPWDVIESFDEDELYELNASRSDADADDTYFDSYSHLGIHREMIGDAARTGAYLDAIEAHRPQIEGKVVLDVGCGTGILSMFAARCGARKVYAVDASGITRHTRRLVKENGFDGIIEVIKGKMEDVDIPEKVDVIVSEWMGYALLFESMLPSVVDARDRFLAPGGFVLPNEAAVKVALMSDEDRWHDSVTFWTDVYGLDFSSLIPRAKRDWHADPPVQTVPSDKLASDPVDAVEPVDCASVPLDALYEPIAGDVRMVASKTCDVHGLALWFDVDFYGKVKLSTGPDAASTHWYQTVLMFDEPAAMAAGDALCGTIELEPGCNPGERRTLNVYFNYDVVEGGKEEDGLVEPDDRERFQRWTVQ</sequence>
<reference evidence="8" key="1">
    <citation type="submission" date="2021-01" db="EMBL/GenBank/DDBJ databases">
        <authorList>
            <person name="Corre E."/>
            <person name="Pelletier E."/>
            <person name="Niang G."/>
            <person name="Scheremetjew M."/>
            <person name="Finn R."/>
            <person name="Kale V."/>
            <person name="Holt S."/>
            <person name="Cochrane G."/>
            <person name="Meng A."/>
            <person name="Brown T."/>
            <person name="Cohen L."/>
        </authorList>
    </citation>
    <scope>NUCLEOTIDE SEQUENCE</scope>
    <source>
        <strain evidence="8">CCMP1723</strain>
    </source>
</reference>
<evidence type="ECO:0000256" key="2">
    <source>
        <dbReference type="ARBA" id="ARBA00022679"/>
    </source>
</evidence>
<dbReference type="FunFam" id="3.40.50.150:FF:000016">
    <property type="entry name" value="Protein arginine N-methyltransferase 6"/>
    <property type="match status" value="1"/>
</dbReference>
<dbReference type="Gene3D" id="3.40.50.150">
    <property type="entry name" value="Vaccinia Virus protein VP39"/>
    <property type="match status" value="1"/>
</dbReference>
<organism evidence="8">
    <name type="scientific">Micromonas pusilla</name>
    <name type="common">Picoplanktonic green alga</name>
    <name type="synonym">Chromulina pusilla</name>
    <dbReference type="NCBI Taxonomy" id="38833"/>
    <lineage>
        <taxon>Eukaryota</taxon>
        <taxon>Viridiplantae</taxon>
        <taxon>Chlorophyta</taxon>
        <taxon>Mamiellophyceae</taxon>
        <taxon>Mamiellales</taxon>
        <taxon>Mamiellaceae</taxon>
        <taxon>Micromonas</taxon>
    </lineage>
</organism>
<dbReference type="InterPro" id="IPR029063">
    <property type="entry name" value="SAM-dependent_MTases_sf"/>
</dbReference>
<keyword evidence="2 4" id="KW-0808">Transferase</keyword>
<dbReference type="CDD" id="cd02440">
    <property type="entry name" value="AdoMet_MTases"/>
    <property type="match status" value="1"/>
</dbReference>
<feature type="compositionally biased region" description="Low complexity" evidence="5">
    <location>
        <begin position="56"/>
        <end position="73"/>
    </location>
</feature>
<name>A0A7S0NP07_MICPS</name>
<keyword evidence="3 4" id="KW-0949">S-adenosyl-L-methionine</keyword>
<feature type="domain" description="Protein arginine N-methyltransferase" evidence="7">
    <location>
        <begin position="259"/>
        <end position="425"/>
    </location>
</feature>
<dbReference type="InterPro" id="IPR025799">
    <property type="entry name" value="Arg_MeTrfase"/>
</dbReference>